<feature type="compositionally biased region" description="Low complexity" evidence="1">
    <location>
        <begin position="67"/>
        <end position="83"/>
    </location>
</feature>
<evidence type="ECO:0000313" key="2">
    <source>
        <dbReference type="EMBL" id="GII77879.1"/>
    </source>
</evidence>
<feature type="region of interest" description="Disordered" evidence="1">
    <location>
        <begin position="64"/>
        <end position="106"/>
    </location>
</feature>
<name>A0A919UZL4_9ACTN</name>
<evidence type="ECO:0000256" key="1">
    <source>
        <dbReference type="SAM" id="MobiDB-lite"/>
    </source>
</evidence>
<gene>
    <name evidence="2" type="ORF">Sru01_28610</name>
</gene>
<feature type="compositionally biased region" description="Pro residues" evidence="1">
    <location>
        <begin position="84"/>
        <end position="93"/>
    </location>
</feature>
<sequence length="469" mass="50038">MTLRPLVSEALKEWAEEARIPPDLADRALRGRRHRTARRSGTMALAAAATAAIVTGGMLAPRLLDGTPPAATDPASPAATSPASPAPTYPAPTPVDTGAPVPVPREVTPAELPASLDVHTDTGDSPPKKLIAAGRIAVAAYYVSGTEKIGKNSDRAHSTWYLYDPGTGSYEETGWSQVDVAPGLKYAAVLERDLPARRVGILDMATRQVRWIALPQPATDVAWSPDGSRILVTSFDQDPSVRIDISADGNSWKSSPTRRLGFHIVDAASGQVAFHRGASGADGLFDATPFRWSLDGTLVIEPNPAAQRPPAEPGGEPVPNELFYDLDGRLRPPSVQDVGGTYQAAYSSGEAGYSPGGRLYSGRVKPKIPEPARTYSGEELERPPADPGPLTEVLDVATGQVVGRQKMLQVNAWADDGHLIGWQCLGECEDEFDARLALVSLDGSKIVRLSGEARDSQKYGSWHPLLTRR</sequence>
<reference evidence="2" key="1">
    <citation type="submission" date="2021-01" db="EMBL/GenBank/DDBJ databases">
        <title>Whole genome shotgun sequence of Sphaerisporangium rufum NBRC 109079.</title>
        <authorList>
            <person name="Komaki H."/>
            <person name="Tamura T."/>
        </authorList>
    </citation>
    <scope>NUCLEOTIDE SEQUENCE</scope>
    <source>
        <strain evidence="2">NBRC 109079</strain>
    </source>
</reference>
<dbReference type="RefSeq" id="WP_203984926.1">
    <property type="nucleotide sequence ID" value="NZ_BOOU01000042.1"/>
</dbReference>
<dbReference type="SUPFAM" id="SSF82171">
    <property type="entry name" value="DPP6 N-terminal domain-like"/>
    <property type="match status" value="1"/>
</dbReference>
<evidence type="ECO:0000313" key="3">
    <source>
        <dbReference type="Proteomes" id="UP000655287"/>
    </source>
</evidence>
<dbReference type="AlphaFoldDB" id="A0A919UZL4"/>
<protein>
    <recommendedName>
        <fullName evidence="4">WD40 repeat domain-containing protein</fullName>
    </recommendedName>
</protein>
<proteinExistence type="predicted"/>
<dbReference type="Proteomes" id="UP000655287">
    <property type="component" value="Unassembled WGS sequence"/>
</dbReference>
<keyword evidence="3" id="KW-1185">Reference proteome</keyword>
<feature type="region of interest" description="Disordered" evidence="1">
    <location>
        <begin position="357"/>
        <end position="388"/>
    </location>
</feature>
<dbReference type="EMBL" id="BOOU01000042">
    <property type="protein sequence ID" value="GII77879.1"/>
    <property type="molecule type" value="Genomic_DNA"/>
</dbReference>
<evidence type="ECO:0008006" key="4">
    <source>
        <dbReference type="Google" id="ProtNLM"/>
    </source>
</evidence>
<comment type="caution">
    <text evidence="2">The sequence shown here is derived from an EMBL/GenBank/DDBJ whole genome shotgun (WGS) entry which is preliminary data.</text>
</comment>
<organism evidence="2 3">
    <name type="scientific">Sphaerisporangium rufum</name>
    <dbReference type="NCBI Taxonomy" id="1381558"/>
    <lineage>
        <taxon>Bacteria</taxon>
        <taxon>Bacillati</taxon>
        <taxon>Actinomycetota</taxon>
        <taxon>Actinomycetes</taxon>
        <taxon>Streptosporangiales</taxon>
        <taxon>Streptosporangiaceae</taxon>
        <taxon>Sphaerisporangium</taxon>
    </lineage>
</organism>
<accession>A0A919UZL4</accession>